<dbReference type="InterPro" id="IPR027417">
    <property type="entry name" value="P-loop_NTPase"/>
</dbReference>
<evidence type="ECO:0000313" key="1">
    <source>
        <dbReference type="EMBL" id="MEE1675839.1"/>
    </source>
</evidence>
<dbReference type="SUPFAM" id="SSF52540">
    <property type="entry name" value="P-loop containing nucleoside triphosphate hydrolases"/>
    <property type="match status" value="1"/>
</dbReference>
<reference evidence="2" key="1">
    <citation type="submission" date="2023-07" db="EMBL/GenBank/DDBJ databases">
        <title>Draft genome sequence of Agarivorans aestuarii strain ZMCS4, a CAZymes producing bacteria isolated from the marine brown algae Clodostephus spongiosus.</title>
        <authorList>
            <person name="Lorente B."/>
            <person name="Cabral C."/>
            <person name="Frias J."/>
            <person name="Faria J."/>
            <person name="Toubarro D."/>
        </authorList>
    </citation>
    <scope>NUCLEOTIDE SEQUENCE [LARGE SCALE GENOMIC DNA]</scope>
    <source>
        <strain evidence="2">ZMCS4</strain>
    </source>
</reference>
<dbReference type="EMBL" id="JAYDYW010000016">
    <property type="protein sequence ID" value="MEE1675839.1"/>
    <property type="molecule type" value="Genomic_DNA"/>
</dbReference>
<dbReference type="PANTHER" id="PTHR32309">
    <property type="entry name" value="TYROSINE-PROTEIN KINASE"/>
    <property type="match status" value="1"/>
</dbReference>
<name>A0ABU7G8W8_9ALTE</name>
<dbReference type="Proteomes" id="UP001310248">
    <property type="component" value="Unassembled WGS sequence"/>
</dbReference>
<dbReference type="InterPro" id="IPR050445">
    <property type="entry name" value="Bact_polysacc_biosynth/exp"/>
</dbReference>
<dbReference type="PANTHER" id="PTHR32309:SF13">
    <property type="entry name" value="FERRIC ENTEROBACTIN TRANSPORT PROTEIN FEPE"/>
    <property type="match status" value="1"/>
</dbReference>
<sequence length="232" mass="25873">MISLPSTYQELERVYQRLPVKQHSCIGVSASQPEEGVSTLVDAIARRAAGAGRSVLVVDFNLHHPRHFDVPVFDLGWDRGKVLGVIKDQQSGVDYLPVPMDKVSLVQLREPGAIEQWVEQWKQSYQLVLVDTSAINQTNSGNLHAARALSACDASIITMMAGVTSRPAFESAINDLSLEDIRLLGVVMNDRFNPSLKSELLRESSRITEMFPRFQGYLQRILINSQLLSTRI</sequence>
<keyword evidence="2" id="KW-1185">Reference proteome</keyword>
<protein>
    <submittedName>
        <fullName evidence="1">Uncharacterized protein</fullName>
    </submittedName>
</protein>
<gene>
    <name evidence="1" type="ORF">SNR37_001166</name>
</gene>
<dbReference type="RefSeq" id="WP_329776618.1">
    <property type="nucleotide sequence ID" value="NZ_JAYDYW010000016.1"/>
</dbReference>
<comment type="caution">
    <text evidence="1">The sequence shown here is derived from an EMBL/GenBank/DDBJ whole genome shotgun (WGS) entry which is preliminary data.</text>
</comment>
<accession>A0ABU7G8W8</accession>
<dbReference type="Gene3D" id="3.40.50.300">
    <property type="entry name" value="P-loop containing nucleotide triphosphate hydrolases"/>
    <property type="match status" value="1"/>
</dbReference>
<organism evidence="1 2">
    <name type="scientific">Agarivorans aestuarii</name>
    <dbReference type="NCBI Taxonomy" id="1563703"/>
    <lineage>
        <taxon>Bacteria</taxon>
        <taxon>Pseudomonadati</taxon>
        <taxon>Pseudomonadota</taxon>
        <taxon>Gammaproteobacteria</taxon>
        <taxon>Alteromonadales</taxon>
        <taxon>Alteromonadaceae</taxon>
        <taxon>Agarivorans</taxon>
    </lineage>
</organism>
<evidence type="ECO:0000313" key="2">
    <source>
        <dbReference type="Proteomes" id="UP001310248"/>
    </source>
</evidence>
<proteinExistence type="predicted"/>